<dbReference type="PROSITE" id="PS00862">
    <property type="entry name" value="OX2_COVAL_FAD"/>
    <property type="match status" value="1"/>
</dbReference>
<evidence type="ECO:0000256" key="2">
    <source>
        <dbReference type="ARBA" id="ARBA00005466"/>
    </source>
</evidence>
<reference evidence="8" key="1">
    <citation type="journal article" date="2022" name="Microb. Genom.">
        <title>A global pangenome for the wheat fungal pathogen Pyrenophora tritici-repentis and prediction of effector protein structural homology.</title>
        <authorList>
            <person name="Moolhuijzen P.M."/>
            <person name="See P.T."/>
            <person name="Shi G."/>
            <person name="Powell H.R."/>
            <person name="Cockram J."/>
            <person name="Jorgensen L.N."/>
            <person name="Benslimane H."/>
            <person name="Strelkov S.E."/>
            <person name="Turner J."/>
            <person name="Liu Z."/>
            <person name="Moffat C.S."/>
        </authorList>
    </citation>
    <scope>NUCLEOTIDE SEQUENCE [LARGE SCALE GENOMIC DNA]</scope>
</reference>
<keyword evidence="4" id="KW-0274">FAD</keyword>
<dbReference type="AlphaFoldDB" id="A0A922N6P7"/>
<gene>
    <name evidence="7" type="ORF">Ptr86124_010970</name>
</gene>
<dbReference type="SUPFAM" id="SSF56176">
    <property type="entry name" value="FAD-binding/transporter-associated domain-like"/>
    <property type="match status" value="1"/>
</dbReference>
<dbReference type="Pfam" id="PF01565">
    <property type="entry name" value="FAD_binding_4"/>
    <property type="match status" value="1"/>
</dbReference>
<dbReference type="Pfam" id="PF08031">
    <property type="entry name" value="BBE"/>
    <property type="match status" value="1"/>
</dbReference>
<dbReference type="EMBL" id="NRDI02000018">
    <property type="protein sequence ID" value="KAI1509932.1"/>
    <property type="molecule type" value="Genomic_DNA"/>
</dbReference>
<evidence type="ECO:0000256" key="4">
    <source>
        <dbReference type="ARBA" id="ARBA00022827"/>
    </source>
</evidence>
<protein>
    <submittedName>
        <fullName evidence="7">Isoamyl alcohol oxidase</fullName>
    </submittedName>
</protein>
<keyword evidence="3" id="KW-0285">Flavoprotein</keyword>
<evidence type="ECO:0000256" key="5">
    <source>
        <dbReference type="ARBA" id="ARBA00023002"/>
    </source>
</evidence>
<dbReference type="Proteomes" id="UP000249757">
    <property type="component" value="Unassembled WGS sequence"/>
</dbReference>
<keyword evidence="5" id="KW-0560">Oxidoreductase</keyword>
<keyword evidence="8" id="KW-1185">Reference proteome</keyword>
<dbReference type="PANTHER" id="PTHR42973">
    <property type="entry name" value="BINDING OXIDOREDUCTASE, PUTATIVE (AFU_ORTHOLOGUE AFUA_1G17690)-RELATED"/>
    <property type="match status" value="1"/>
</dbReference>
<proteinExistence type="inferred from homology"/>
<evidence type="ECO:0000313" key="7">
    <source>
        <dbReference type="EMBL" id="KAI1509932.1"/>
    </source>
</evidence>
<dbReference type="InterPro" id="IPR050416">
    <property type="entry name" value="FAD-linked_Oxidoreductase"/>
</dbReference>
<dbReference type="GO" id="GO:0016491">
    <property type="term" value="F:oxidoreductase activity"/>
    <property type="evidence" value="ECO:0007669"/>
    <property type="project" value="UniProtKB-KW"/>
</dbReference>
<evidence type="ECO:0000259" key="6">
    <source>
        <dbReference type="PROSITE" id="PS51387"/>
    </source>
</evidence>
<dbReference type="InterPro" id="IPR036318">
    <property type="entry name" value="FAD-bd_PCMH-like_sf"/>
</dbReference>
<evidence type="ECO:0000313" key="8">
    <source>
        <dbReference type="Proteomes" id="UP000249757"/>
    </source>
</evidence>
<dbReference type="InterPro" id="IPR006093">
    <property type="entry name" value="Oxy_OxRdtase_FAD_BS"/>
</dbReference>
<dbReference type="PROSITE" id="PS51387">
    <property type="entry name" value="FAD_PCMH"/>
    <property type="match status" value="1"/>
</dbReference>
<dbReference type="PANTHER" id="PTHR42973:SF39">
    <property type="entry name" value="FAD-BINDING PCMH-TYPE DOMAIN-CONTAINING PROTEIN"/>
    <property type="match status" value="1"/>
</dbReference>
<dbReference type="InterPro" id="IPR006094">
    <property type="entry name" value="Oxid_FAD_bind_N"/>
</dbReference>
<dbReference type="InterPro" id="IPR012951">
    <property type="entry name" value="BBE"/>
</dbReference>
<feature type="domain" description="FAD-binding PCMH-type" evidence="6">
    <location>
        <begin position="170"/>
        <end position="356"/>
    </location>
</feature>
<evidence type="ECO:0000256" key="3">
    <source>
        <dbReference type="ARBA" id="ARBA00022630"/>
    </source>
</evidence>
<organism evidence="7 8">
    <name type="scientific">Pyrenophora tritici-repentis</name>
    <dbReference type="NCBI Taxonomy" id="45151"/>
    <lineage>
        <taxon>Eukaryota</taxon>
        <taxon>Fungi</taxon>
        <taxon>Dikarya</taxon>
        <taxon>Ascomycota</taxon>
        <taxon>Pezizomycotina</taxon>
        <taxon>Dothideomycetes</taxon>
        <taxon>Pleosporomycetidae</taxon>
        <taxon>Pleosporales</taxon>
        <taxon>Pleosporineae</taxon>
        <taxon>Pleosporaceae</taxon>
        <taxon>Pyrenophora</taxon>
    </lineage>
</organism>
<name>A0A922N6P7_9PLEO</name>
<dbReference type="InterPro" id="IPR016169">
    <property type="entry name" value="FAD-bd_PCMH_sub2"/>
</dbReference>
<accession>A0A922N6P7</accession>
<comment type="caution">
    <text evidence="7">The sequence shown here is derived from an EMBL/GenBank/DDBJ whole genome shotgun (WGS) entry which is preliminary data.</text>
</comment>
<dbReference type="Gene3D" id="3.30.465.10">
    <property type="match status" value="2"/>
</dbReference>
<evidence type="ECO:0000256" key="1">
    <source>
        <dbReference type="ARBA" id="ARBA00001974"/>
    </source>
</evidence>
<comment type="cofactor">
    <cofactor evidence="1">
        <name>FAD</name>
        <dbReference type="ChEBI" id="CHEBI:57692"/>
    </cofactor>
</comment>
<dbReference type="GO" id="GO:0071949">
    <property type="term" value="F:FAD binding"/>
    <property type="evidence" value="ECO:0007669"/>
    <property type="project" value="InterPro"/>
</dbReference>
<comment type="similarity">
    <text evidence="2">Belongs to the oxygen-dependent FAD-linked oxidoreductase family.</text>
</comment>
<sequence length="649" mass="72184">MIRSTHGDFEWYHRKFNHEDTSKCLCGRPKTPEHLVFCKRATTHFKKWPLRPIVPPRTRQEGLAYLAQLIDQPQEFETFVKTPSQACWPTADEWSQFNQTISGKLIKTAPVMLPCYVGPSYDAEQCAQLNDTLFYDPKFEAQHPVGYDYPLNETCPPPTVTDAPASECQLGNSPVYAINATMEADIQNGIRFAKEKNLRVVIKSSGHDFVQRSKGFYGLSIWLYHFRGGFTFNEPVSISGGRHAQTWNGTSLTINGAYAWSDIYPNAWEKGVIVVGGNQNGPCSTGGWTQGGGHSPVTRNFGMGGDQVLSAKVILASGELVEASPDINPDLFFAIRGGGPGTYGVVTQLTVKTYPNRNVNLFYIVLGAQGTETVSKFLDAMTGVYSSFPSLSQKGFAGYGYWVANSANGLHEHKFTNVWYQAFTITGKTAEQSQKLFQSFEDKVLSYNSTQLGIQVNITKSSYVDYGKYFANKTGTNAGVGGISALSSRFLDTNALSGDKKRLRAAMDVMGGEPGKPVYHTLVHHGLETTHGLQINDSAVQPGWYRSVVLDIFERDVVDFSYINNIEPFTYIRSKVEPVYRILSPSVGTYMNEADWGNVQWKEDFYGVHFDRLSMVKQKYDPDGVFYCITCVGSENWVVKEDGTLCKSI</sequence>
<dbReference type="InterPro" id="IPR016166">
    <property type="entry name" value="FAD-bd_PCMH"/>
</dbReference>